<evidence type="ECO:0000313" key="6">
    <source>
        <dbReference type="EMBL" id="WVZ73484.1"/>
    </source>
</evidence>
<dbReference type="GO" id="GO:0004857">
    <property type="term" value="F:enzyme inhibitor activity"/>
    <property type="evidence" value="ECO:0007669"/>
    <property type="project" value="InterPro"/>
</dbReference>
<dbReference type="InterPro" id="IPR035513">
    <property type="entry name" value="Invertase/methylesterase_inhib"/>
</dbReference>
<dbReference type="AlphaFoldDB" id="A0AAQ3TGC5"/>
<dbReference type="EMBL" id="CP144749">
    <property type="protein sequence ID" value="WVZ73484.1"/>
    <property type="molecule type" value="Genomic_DNA"/>
</dbReference>
<accession>A0AAQ3TGC5</accession>
<dbReference type="Gene3D" id="1.20.140.40">
    <property type="entry name" value="Invertase/pectin methylesterase inhibitor family protein"/>
    <property type="match status" value="1"/>
</dbReference>
<evidence type="ECO:0000256" key="3">
    <source>
        <dbReference type="ARBA" id="ARBA00038471"/>
    </source>
</evidence>
<feature type="signal peptide" evidence="4">
    <location>
        <begin position="1"/>
        <end position="16"/>
    </location>
</feature>
<dbReference type="NCBIfam" id="TIGR01614">
    <property type="entry name" value="PME_inhib"/>
    <property type="match status" value="1"/>
</dbReference>
<dbReference type="Pfam" id="PF04043">
    <property type="entry name" value="PMEI"/>
    <property type="match status" value="1"/>
</dbReference>
<dbReference type="PANTHER" id="PTHR35357">
    <property type="entry name" value="OS02G0537100 PROTEIN"/>
    <property type="match status" value="1"/>
</dbReference>
<dbReference type="SUPFAM" id="SSF101148">
    <property type="entry name" value="Plant invertase/pectin methylesterase inhibitor"/>
    <property type="match status" value="1"/>
</dbReference>
<organism evidence="6 7">
    <name type="scientific">Paspalum notatum var. saurae</name>
    <dbReference type="NCBI Taxonomy" id="547442"/>
    <lineage>
        <taxon>Eukaryota</taxon>
        <taxon>Viridiplantae</taxon>
        <taxon>Streptophyta</taxon>
        <taxon>Embryophyta</taxon>
        <taxon>Tracheophyta</taxon>
        <taxon>Spermatophyta</taxon>
        <taxon>Magnoliopsida</taxon>
        <taxon>Liliopsida</taxon>
        <taxon>Poales</taxon>
        <taxon>Poaceae</taxon>
        <taxon>PACMAD clade</taxon>
        <taxon>Panicoideae</taxon>
        <taxon>Andropogonodae</taxon>
        <taxon>Paspaleae</taxon>
        <taxon>Paspalinae</taxon>
        <taxon>Paspalum</taxon>
    </lineage>
</organism>
<protein>
    <recommendedName>
        <fullName evidence="5">Pectinesterase inhibitor domain-containing protein</fullName>
    </recommendedName>
</protein>
<name>A0AAQ3TGC5_PASNO</name>
<keyword evidence="2" id="KW-1015">Disulfide bond</keyword>
<dbReference type="InterPro" id="IPR006501">
    <property type="entry name" value="Pectinesterase_inhib_dom"/>
</dbReference>
<dbReference type="PANTHER" id="PTHR35357:SF8">
    <property type="entry name" value="OS01G0111000 PROTEIN"/>
    <property type="match status" value="1"/>
</dbReference>
<evidence type="ECO:0000313" key="7">
    <source>
        <dbReference type="Proteomes" id="UP001341281"/>
    </source>
</evidence>
<evidence type="ECO:0000256" key="1">
    <source>
        <dbReference type="ARBA" id="ARBA00022729"/>
    </source>
</evidence>
<dbReference type="Proteomes" id="UP001341281">
    <property type="component" value="Chromosome 05"/>
</dbReference>
<proteinExistence type="inferred from homology"/>
<sequence length="181" mass="18889">MALLLLIAAATAPGLAAGSSSSVINATCAELSSTQPLDFCLGVLSADQAAAEATDVRAVAAAAVNITAQKANSTLRAIAYLTHDLSGCRGYYSKMTRSLADGLADFRAGRFRDASDEIVVNATNVPLDCSISLFEGNAAKDPIDQENNDNQSLVQLAADIVDLFVKKRLGGDQRVTRVRGN</sequence>
<feature type="domain" description="Pectinesterase inhibitor" evidence="5">
    <location>
        <begin position="23"/>
        <end position="114"/>
    </location>
</feature>
<evidence type="ECO:0000256" key="2">
    <source>
        <dbReference type="ARBA" id="ARBA00023157"/>
    </source>
</evidence>
<evidence type="ECO:0000259" key="5">
    <source>
        <dbReference type="Pfam" id="PF04043"/>
    </source>
</evidence>
<reference evidence="6 7" key="1">
    <citation type="submission" date="2024-02" db="EMBL/GenBank/DDBJ databases">
        <title>High-quality chromosome-scale genome assembly of Pensacola bahiagrass (Paspalum notatum Flugge var. saurae).</title>
        <authorList>
            <person name="Vega J.M."/>
            <person name="Podio M."/>
            <person name="Orjuela J."/>
            <person name="Siena L.A."/>
            <person name="Pessino S.C."/>
            <person name="Combes M.C."/>
            <person name="Mariac C."/>
            <person name="Albertini E."/>
            <person name="Pupilli F."/>
            <person name="Ortiz J.P.A."/>
            <person name="Leblanc O."/>
        </authorList>
    </citation>
    <scope>NUCLEOTIDE SEQUENCE [LARGE SCALE GENOMIC DNA]</scope>
    <source>
        <strain evidence="6">R1</strain>
        <tissue evidence="6">Leaf</tissue>
    </source>
</reference>
<keyword evidence="1 4" id="KW-0732">Signal</keyword>
<feature type="chain" id="PRO_5043012136" description="Pectinesterase inhibitor domain-containing protein" evidence="4">
    <location>
        <begin position="17"/>
        <end position="181"/>
    </location>
</feature>
<gene>
    <name evidence="6" type="ORF">U9M48_021784</name>
</gene>
<evidence type="ECO:0000256" key="4">
    <source>
        <dbReference type="SAM" id="SignalP"/>
    </source>
</evidence>
<comment type="similarity">
    <text evidence="3">Belongs to the PMEI family.</text>
</comment>
<keyword evidence="7" id="KW-1185">Reference proteome</keyword>